<name>A0AAN8KAD9_PATCE</name>
<dbReference type="InterPro" id="IPR011029">
    <property type="entry name" value="DEATH-like_dom_sf"/>
</dbReference>
<gene>
    <name evidence="2" type="ORF">SNE40_005138</name>
</gene>
<dbReference type="Proteomes" id="UP001347796">
    <property type="component" value="Unassembled WGS sequence"/>
</dbReference>
<protein>
    <recommendedName>
        <fullName evidence="1">CARD domain-containing protein</fullName>
    </recommendedName>
</protein>
<accession>A0AAN8KAD9</accession>
<dbReference type="AlphaFoldDB" id="A0AAN8KAD9"/>
<evidence type="ECO:0000313" key="2">
    <source>
        <dbReference type="EMBL" id="KAK6189096.1"/>
    </source>
</evidence>
<proteinExistence type="predicted"/>
<dbReference type="InterPro" id="IPR001315">
    <property type="entry name" value="CARD"/>
</dbReference>
<sequence>METTSTTQDYDAEYKQKLNGNRRIFMSALADHIHDLIARLREKGALQAFEAKEIQKVSSDNNPEVGISTLIDILCNRDEDVFKKFKGCLREMGLNKLVNDLLEGK</sequence>
<organism evidence="2 3">
    <name type="scientific">Patella caerulea</name>
    <name type="common">Rayed Mediterranean limpet</name>
    <dbReference type="NCBI Taxonomy" id="87958"/>
    <lineage>
        <taxon>Eukaryota</taxon>
        <taxon>Metazoa</taxon>
        <taxon>Spiralia</taxon>
        <taxon>Lophotrochozoa</taxon>
        <taxon>Mollusca</taxon>
        <taxon>Gastropoda</taxon>
        <taxon>Patellogastropoda</taxon>
        <taxon>Patelloidea</taxon>
        <taxon>Patellidae</taxon>
        <taxon>Patella</taxon>
    </lineage>
</organism>
<dbReference type="EMBL" id="JAZGQO010000003">
    <property type="protein sequence ID" value="KAK6189096.1"/>
    <property type="molecule type" value="Genomic_DNA"/>
</dbReference>
<dbReference type="GO" id="GO:0042981">
    <property type="term" value="P:regulation of apoptotic process"/>
    <property type="evidence" value="ECO:0007669"/>
    <property type="project" value="InterPro"/>
</dbReference>
<dbReference type="Gene3D" id="1.10.533.10">
    <property type="entry name" value="Death Domain, Fas"/>
    <property type="match status" value="1"/>
</dbReference>
<dbReference type="SUPFAM" id="SSF47986">
    <property type="entry name" value="DEATH domain"/>
    <property type="match status" value="1"/>
</dbReference>
<feature type="domain" description="CARD" evidence="1">
    <location>
        <begin position="16"/>
        <end position="101"/>
    </location>
</feature>
<evidence type="ECO:0000259" key="1">
    <source>
        <dbReference type="Pfam" id="PF00619"/>
    </source>
</evidence>
<comment type="caution">
    <text evidence="2">The sequence shown here is derived from an EMBL/GenBank/DDBJ whole genome shotgun (WGS) entry which is preliminary data.</text>
</comment>
<keyword evidence="3" id="KW-1185">Reference proteome</keyword>
<evidence type="ECO:0000313" key="3">
    <source>
        <dbReference type="Proteomes" id="UP001347796"/>
    </source>
</evidence>
<dbReference type="Pfam" id="PF00619">
    <property type="entry name" value="CARD"/>
    <property type="match status" value="1"/>
</dbReference>
<reference evidence="2 3" key="1">
    <citation type="submission" date="2024-01" db="EMBL/GenBank/DDBJ databases">
        <title>The genome of the rayed Mediterranean limpet Patella caerulea (Linnaeus, 1758).</title>
        <authorList>
            <person name="Anh-Thu Weber A."/>
            <person name="Halstead-Nussloch G."/>
        </authorList>
    </citation>
    <scope>NUCLEOTIDE SEQUENCE [LARGE SCALE GENOMIC DNA]</scope>
    <source>
        <strain evidence="2">AATW-2023a</strain>
        <tissue evidence="2">Whole specimen</tissue>
    </source>
</reference>